<comment type="catalytic activity">
    <reaction evidence="5">
        <text>dUTP + H2O = dUMP + diphosphate + H(+)</text>
        <dbReference type="Rhea" id="RHEA:10248"/>
        <dbReference type="ChEBI" id="CHEBI:15377"/>
        <dbReference type="ChEBI" id="CHEBI:15378"/>
        <dbReference type="ChEBI" id="CHEBI:33019"/>
        <dbReference type="ChEBI" id="CHEBI:61555"/>
        <dbReference type="ChEBI" id="CHEBI:246422"/>
        <dbReference type="EC" id="3.6.1.23"/>
    </reaction>
</comment>
<dbReference type="PANTHER" id="PTHR11241">
    <property type="entry name" value="DEOXYURIDINE 5'-TRIPHOSPHATE NUCLEOTIDOHYDROLASE"/>
    <property type="match status" value="1"/>
</dbReference>
<gene>
    <name evidence="7" type="ORF">ENP94_02080</name>
</gene>
<dbReference type="InterPro" id="IPR008181">
    <property type="entry name" value="dUTPase"/>
</dbReference>
<comment type="similarity">
    <text evidence="1">Belongs to the dUTPase family.</text>
</comment>
<keyword evidence="3 7" id="KW-0378">Hydrolase</keyword>
<dbReference type="GO" id="GO:0046081">
    <property type="term" value="P:dUTP catabolic process"/>
    <property type="evidence" value="ECO:0007669"/>
    <property type="project" value="InterPro"/>
</dbReference>
<evidence type="ECO:0000256" key="5">
    <source>
        <dbReference type="ARBA" id="ARBA00047686"/>
    </source>
</evidence>
<feature type="domain" description="dUTPase-like" evidence="6">
    <location>
        <begin position="11"/>
        <end position="141"/>
    </location>
</feature>
<reference evidence="7" key="1">
    <citation type="journal article" date="2020" name="mSystems">
        <title>Genome- and Community-Level Interaction Insights into Carbon Utilization and Element Cycling Functions of Hydrothermarchaeota in Hydrothermal Sediment.</title>
        <authorList>
            <person name="Zhou Z."/>
            <person name="Liu Y."/>
            <person name="Xu W."/>
            <person name="Pan J."/>
            <person name="Luo Z.H."/>
            <person name="Li M."/>
        </authorList>
    </citation>
    <scope>NUCLEOTIDE SEQUENCE [LARGE SCALE GENOMIC DNA]</scope>
    <source>
        <strain evidence="7">SpSt-265</strain>
    </source>
</reference>
<dbReference type="InterPro" id="IPR029054">
    <property type="entry name" value="dUTPase-like"/>
</dbReference>
<organism evidence="7">
    <name type="scientific">candidate division WOR-3 bacterium</name>
    <dbReference type="NCBI Taxonomy" id="2052148"/>
    <lineage>
        <taxon>Bacteria</taxon>
        <taxon>Bacteria division WOR-3</taxon>
    </lineage>
</organism>
<dbReference type="InterPro" id="IPR036157">
    <property type="entry name" value="dUTPase-like_sf"/>
</dbReference>
<dbReference type="SUPFAM" id="SSF51283">
    <property type="entry name" value="dUTPase-like"/>
    <property type="match status" value="1"/>
</dbReference>
<dbReference type="Pfam" id="PF00692">
    <property type="entry name" value="dUTPase"/>
    <property type="match status" value="1"/>
</dbReference>
<dbReference type="CDD" id="cd07557">
    <property type="entry name" value="trimeric_dUTPase"/>
    <property type="match status" value="1"/>
</dbReference>
<evidence type="ECO:0000256" key="1">
    <source>
        <dbReference type="ARBA" id="ARBA00006581"/>
    </source>
</evidence>
<dbReference type="EMBL" id="DSLG01000002">
    <property type="protein sequence ID" value="HEA86782.1"/>
    <property type="molecule type" value="Genomic_DNA"/>
</dbReference>
<name>A0A7C1RY16_UNCW3</name>
<dbReference type="InterPro" id="IPR033704">
    <property type="entry name" value="dUTPase_trimeric"/>
</dbReference>
<evidence type="ECO:0000256" key="3">
    <source>
        <dbReference type="ARBA" id="ARBA00022801"/>
    </source>
</evidence>
<dbReference type="GO" id="GO:0000287">
    <property type="term" value="F:magnesium ion binding"/>
    <property type="evidence" value="ECO:0007669"/>
    <property type="project" value="InterPro"/>
</dbReference>
<dbReference type="PANTHER" id="PTHR11241:SF0">
    <property type="entry name" value="DEOXYURIDINE 5'-TRIPHOSPHATE NUCLEOTIDOHYDROLASE"/>
    <property type="match status" value="1"/>
</dbReference>
<comment type="caution">
    <text evidence="7">The sequence shown here is derived from an EMBL/GenBank/DDBJ whole genome shotgun (WGS) entry which is preliminary data.</text>
</comment>
<evidence type="ECO:0000259" key="6">
    <source>
        <dbReference type="Pfam" id="PF00692"/>
    </source>
</evidence>
<proteinExistence type="inferred from homology"/>
<sequence>MKVKIKKLVKNIPLPFKSTPGAVGYDLAAAEDAIIKSHSFGVVRTGIAIELPSNIEAQIRPRSGLAMHKGIGVLNSPGTIDPDYRGELKIILFNCSDADFEIKFGDRIAQIVFSRRLQVEFQETKQLTKTLRNEKGFGHTG</sequence>
<protein>
    <recommendedName>
        <fullName evidence="2">dUTP diphosphatase</fullName>
        <ecNumber evidence="2">3.6.1.23</ecNumber>
    </recommendedName>
</protein>
<dbReference type="NCBIfam" id="TIGR00576">
    <property type="entry name" value="dut"/>
    <property type="match status" value="1"/>
</dbReference>
<accession>A0A7C1RY16</accession>
<keyword evidence="4" id="KW-0546">Nucleotide metabolism</keyword>
<evidence type="ECO:0000256" key="2">
    <source>
        <dbReference type="ARBA" id="ARBA00012379"/>
    </source>
</evidence>
<dbReference type="GO" id="GO:0006226">
    <property type="term" value="P:dUMP biosynthetic process"/>
    <property type="evidence" value="ECO:0007669"/>
    <property type="project" value="InterPro"/>
</dbReference>
<evidence type="ECO:0000256" key="4">
    <source>
        <dbReference type="ARBA" id="ARBA00023080"/>
    </source>
</evidence>
<evidence type="ECO:0000313" key="7">
    <source>
        <dbReference type="EMBL" id="HEA86782.1"/>
    </source>
</evidence>
<dbReference type="EC" id="3.6.1.23" evidence="2"/>
<dbReference type="NCBIfam" id="NF001862">
    <property type="entry name" value="PRK00601.1"/>
    <property type="match status" value="1"/>
</dbReference>
<dbReference type="AlphaFoldDB" id="A0A7C1RY16"/>
<dbReference type="Gene3D" id="2.70.40.10">
    <property type="match status" value="1"/>
</dbReference>
<dbReference type="GO" id="GO:0004170">
    <property type="term" value="F:dUTP diphosphatase activity"/>
    <property type="evidence" value="ECO:0007669"/>
    <property type="project" value="UniProtKB-EC"/>
</dbReference>